<gene>
    <name evidence="1" type="ORF">ABJ384_03715</name>
</gene>
<name>A0AAU7SYL5_9GAMM</name>
<proteinExistence type="predicted"/>
<dbReference type="RefSeq" id="WP_349928921.1">
    <property type="nucleotide sequence ID" value="NZ_CP157981.1"/>
</dbReference>
<dbReference type="EMBL" id="CP157981">
    <property type="protein sequence ID" value="XBU16303.1"/>
    <property type="molecule type" value="Genomic_DNA"/>
</dbReference>
<dbReference type="AlphaFoldDB" id="A0AAU7SYL5"/>
<reference evidence="1" key="1">
    <citation type="submission" date="2024-06" db="EMBL/GenBank/DDBJ databases">
        <authorList>
            <person name="Song Z."/>
        </authorList>
    </citation>
    <scope>NUCLEOTIDE SEQUENCE</scope>
    <source>
        <strain evidence="1">A1-4-2</strain>
    </source>
</reference>
<accession>A0AAU7SYL5</accession>
<organism evidence="1">
    <name type="scientific">Acinetobacter sp. A1-4-2</name>
    <dbReference type="NCBI Taxonomy" id="3156489"/>
    <lineage>
        <taxon>Bacteria</taxon>
        <taxon>Pseudomonadati</taxon>
        <taxon>Pseudomonadota</taxon>
        <taxon>Gammaproteobacteria</taxon>
        <taxon>Moraxellales</taxon>
        <taxon>Moraxellaceae</taxon>
        <taxon>Acinetobacter</taxon>
    </lineage>
</organism>
<sequence>MFKEKAEDMDQCLFEDIPLNRDCYLVSDIYLQGFEESFRKMIKGEIGVNFEVGGVSPVAVRKVNSNSLDLSWYPNTYTRFHELSVSLPRDKLIKCVDGWRYDLKPYIFVDHEWHEHLYTRGYSIFALIDAIGVRNAISNNELSKSKLIELRDKIDSLAEMEKDISFISFADSLILKTNWDVGYFDKGIEYSYKPEKMLYVIKKLESIYQEVLGLRIYAVLTQGSNEYFGEPLLHISKNRNHICLNSLGIPFAELMAIESSAKSAIRAGIHPPMQLYVDEQFYHSIQFKFEFQKNDKPRNSYSAIMKSTHSNYYYASCDDLLENIQSR</sequence>
<evidence type="ECO:0000313" key="1">
    <source>
        <dbReference type="EMBL" id="XBU16303.1"/>
    </source>
</evidence>
<protein>
    <submittedName>
        <fullName evidence="1">Uncharacterized protein</fullName>
    </submittedName>
</protein>